<dbReference type="OrthoDB" id="269409at2"/>
<dbReference type="PANTHER" id="PTHR36842">
    <property type="entry name" value="PROTEIN TOLB HOMOLOG"/>
    <property type="match status" value="1"/>
</dbReference>
<dbReference type="AlphaFoldDB" id="A0A5B9PCS4"/>
<evidence type="ECO:0000313" key="3">
    <source>
        <dbReference type="EMBL" id="QEG22346.1"/>
    </source>
</evidence>
<dbReference type="InterPro" id="IPR013424">
    <property type="entry name" value="Ice-binding_C"/>
</dbReference>
<feature type="domain" description="Lipoprotein LpqB C-terminal" evidence="2">
    <location>
        <begin position="80"/>
        <end position="202"/>
    </location>
</feature>
<accession>A0A5B9PCS4</accession>
<dbReference type="NCBIfam" id="TIGR02595">
    <property type="entry name" value="PEP_CTERM"/>
    <property type="match status" value="1"/>
</dbReference>
<proteinExistence type="inferred from homology"/>
<sequence length="454" mass="47642">MRWLCIEHEHRSISVLRSDKEGRVCVTPDFIHMRRGSYPEPETMTKHFQLGAKLFASLAAVSMLAIPASAQTVEEIFFDPAVAAGDIDEFAISPDGTQIVMVADLGDGDQTYVASLNSGVMNTATLVSPAGVGDNDGGVAWTPDGLHVTARYAAGGATNEIFLVPADGSQTAQQLTFTGNNAFDPQISADGNSFFYSDGGSLFVTPIAGASATSSIQLNAGDISEIDTGSYAQVGSNIIFAGFSAPIPGAGNGDPETAFYLTAADGSTAASPTLISIDNFETNNPGGSDIDFVDVTSDGQTIVFRGDLTTDDQDELYSLSINGGDAVSLIAGTLRDDFDLNYFTISPDGSTIAFIGDYLTNGVAEAFVVPVTGGDPTLVSDSSFFDQENGFDVDFGGVDTLQFSPDGNSLYYLSDSGDDGRFRLFRASINAVPEPTALPLILAAASTILFRRRK</sequence>
<dbReference type="Pfam" id="PF07676">
    <property type="entry name" value="PD40"/>
    <property type="match status" value="2"/>
</dbReference>
<gene>
    <name evidence="3" type="ORF">MFFC18_22260</name>
</gene>
<name>A0A5B9PCS4_9BACT</name>
<organism evidence="3 4">
    <name type="scientific">Mariniblastus fucicola</name>
    <dbReference type="NCBI Taxonomy" id="980251"/>
    <lineage>
        <taxon>Bacteria</taxon>
        <taxon>Pseudomonadati</taxon>
        <taxon>Planctomycetota</taxon>
        <taxon>Planctomycetia</taxon>
        <taxon>Pirellulales</taxon>
        <taxon>Pirellulaceae</taxon>
        <taxon>Mariniblastus</taxon>
    </lineage>
</organism>
<reference evidence="3 4" key="1">
    <citation type="submission" date="2019-08" db="EMBL/GenBank/DDBJ databases">
        <title>Deep-cultivation of Planctomycetes and their phenomic and genomic characterization uncovers novel biology.</title>
        <authorList>
            <person name="Wiegand S."/>
            <person name="Jogler M."/>
            <person name="Boedeker C."/>
            <person name="Pinto D."/>
            <person name="Vollmers J."/>
            <person name="Rivas-Marin E."/>
            <person name="Kohn T."/>
            <person name="Peeters S.H."/>
            <person name="Heuer A."/>
            <person name="Rast P."/>
            <person name="Oberbeckmann S."/>
            <person name="Bunk B."/>
            <person name="Jeske O."/>
            <person name="Meyerdierks A."/>
            <person name="Storesund J.E."/>
            <person name="Kallscheuer N."/>
            <person name="Luecker S."/>
            <person name="Lage O.M."/>
            <person name="Pohl T."/>
            <person name="Merkel B.J."/>
            <person name="Hornburger P."/>
            <person name="Mueller R.-W."/>
            <person name="Bruemmer F."/>
            <person name="Labrenz M."/>
            <person name="Spormann A.M."/>
            <person name="Op den Camp H."/>
            <person name="Overmann J."/>
            <person name="Amann R."/>
            <person name="Jetten M.S.M."/>
            <person name="Mascher T."/>
            <person name="Medema M.H."/>
            <person name="Devos D.P."/>
            <person name="Kaster A.-K."/>
            <person name="Ovreas L."/>
            <person name="Rohde M."/>
            <person name="Galperin M.Y."/>
            <person name="Jogler C."/>
        </authorList>
    </citation>
    <scope>NUCLEOTIDE SEQUENCE [LARGE SCALE GENOMIC DNA]</scope>
    <source>
        <strain evidence="3 4">FC18</strain>
    </source>
</reference>
<dbReference type="STRING" id="980251.GCA_001642875_00081"/>
<dbReference type="KEGG" id="mff:MFFC18_22260"/>
<dbReference type="SUPFAM" id="SSF82171">
    <property type="entry name" value="DPP6 N-terminal domain-like"/>
    <property type="match status" value="1"/>
</dbReference>
<dbReference type="PANTHER" id="PTHR36842:SF1">
    <property type="entry name" value="PROTEIN TOLB"/>
    <property type="match status" value="1"/>
</dbReference>
<evidence type="ECO:0000259" key="2">
    <source>
        <dbReference type="Pfam" id="PF10647"/>
    </source>
</evidence>
<dbReference type="InterPro" id="IPR018910">
    <property type="entry name" value="LpqB_C"/>
</dbReference>
<dbReference type="EMBL" id="CP042912">
    <property type="protein sequence ID" value="QEG22346.1"/>
    <property type="molecule type" value="Genomic_DNA"/>
</dbReference>
<dbReference type="Gene3D" id="2.120.10.60">
    <property type="entry name" value="Tricorn protease N-terminal domain"/>
    <property type="match status" value="1"/>
</dbReference>
<dbReference type="Gene3D" id="2.120.10.30">
    <property type="entry name" value="TolB, C-terminal domain"/>
    <property type="match status" value="1"/>
</dbReference>
<keyword evidence="4" id="KW-1185">Reference proteome</keyword>
<evidence type="ECO:0000313" key="4">
    <source>
        <dbReference type="Proteomes" id="UP000322214"/>
    </source>
</evidence>
<comment type="similarity">
    <text evidence="1">Belongs to the TolB family.</text>
</comment>
<protein>
    <submittedName>
        <fullName evidence="3">Translocation protein TolB</fullName>
    </submittedName>
</protein>
<dbReference type="Proteomes" id="UP000322214">
    <property type="component" value="Chromosome"/>
</dbReference>
<dbReference type="InterPro" id="IPR011659">
    <property type="entry name" value="WD40"/>
</dbReference>
<evidence type="ECO:0000256" key="1">
    <source>
        <dbReference type="ARBA" id="ARBA00009820"/>
    </source>
</evidence>
<dbReference type="Pfam" id="PF10647">
    <property type="entry name" value="Gmad1"/>
    <property type="match status" value="1"/>
</dbReference>
<dbReference type="InterPro" id="IPR011042">
    <property type="entry name" value="6-blade_b-propeller_TolB-like"/>
</dbReference>